<dbReference type="PROSITE" id="PS51257">
    <property type="entry name" value="PROKAR_LIPOPROTEIN"/>
    <property type="match status" value="1"/>
</dbReference>
<organism evidence="2">
    <name type="scientific">Candidatus Actinomarina minuta</name>
    <dbReference type="NCBI Taxonomy" id="1389454"/>
    <lineage>
        <taxon>Bacteria</taxon>
        <taxon>Bacillati</taxon>
        <taxon>Actinomycetota</taxon>
        <taxon>Actinomycetes</taxon>
        <taxon>Candidatus Actinomarinidae</taxon>
        <taxon>Candidatus Actinomarinales</taxon>
        <taxon>Candidatus Actinomarineae</taxon>
        <taxon>Candidatus Actinomarinaceae</taxon>
        <taxon>Candidatus Actinomarina</taxon>
    </lineage>
</organism>
<keyword evidence="1" id="KW-0732">Signal</keyword>
<evidence type="ECO:0000256" key="1">
    <source>
        <dbReference type="SAM" id="SignalP"/>
    </source>
</evidence>
<reference evidence="2" key="1">
    <citation type="journal article" date="2013" name="Sci. Rep.">
        <title>Metagenomics uncovers a new group of low GC and ultra-small marine Actinobacteria.</title>
        <authorList>
            <person name="Ghai R."/>
            <person name="Mizuno C.M."/>
            <person name="Picazo A."/>
            <person name="Camacho A."/>
            <person name="Rodriguez-Valera F."/>
        </authorList>
    </citation>
    <scope>NUCLEOTIDE SEQUENCE</scope>
</reference>
<accession>S5DR12</accession>
<sequence>MRKFFTTLLVLLLVSCSSTDISEEASSDGSQSQEIVFEQGFGKNPSEYVANWNKLVSEIASDEETLFYFSIDPNNVQWASTDRNILIYQFGLNENTQSAFVLNMLITDDTVVGVEFFSPVANDEVTAQRTRLFFLIIIALSDETLDKDGRESVLSKVGLYDEVESPNQIGGGVTVNSVRYVVEPLVDRGLLVGINFYSTGDSE</sequence>
<feature type="signal peptide" evidence="1">
    <location>
        <begin position="1"/>
        <end position="22"/>
    </location>
</feature>
<evidence type="ECO:0000313" key="2">
    <source>
        <dbReference type="EMBL" id="AGQ19330.1"/>
    </source>
</evidence>
<name>S5DR12_9ACTN</name>
<feature type="chain" id="PRO_5038740382" evidence="1">
    <location>
        <begin position="23"/>
        <end position="203"/>
    </location>
</feature>
<dbReference type="EMBL" id="KC811129">
    <property type="protein sequence ID" value="AGQ19330.1"/>
    <property type="molecule type" value="Genomic_DNA"/>
</dbReference>
<proteinExistence type="predicted"/>
<protein>
    <submittedName>
        <fullName evidence="2">MedDCM-OCT-S35-C69-cds8</fullName>
    </submittedName>
</protein>
<dbReference type="AlphaFoldDB" id="S5DR12"/>